<dbReference type="Pfam" id="PF06744">
    <property type="entry name" value="IcmF_C"/>
    <property type="match status" value="1"/>
</dbReference>
<feature type="transmembrane region" description="Helical" evidence="2">
    <location>
        <begin position="166"/>
        <end position="184"/>
    </location>
</feature>
<feature type="compositionally biased region" description="Basic and acidic residues" evidence="1">
    <location>
        <begin position="609"/>
        <end position="622"/>
    </location>
</feature>
<dbReference type="KEGG" id="same:SAMCFNEI73_pC0176"/>
<organism evidence="5 6">
    <name type="scientific">Sinorhizobium americanum</name>
    <dbReference type="NCBI Taxonomy" id="194963"/>
    <lineage>
        <taxon>Bacteria</taxon>
        <taxon>Pseudomonadati</taxon>
        <taxon>Pseudomonadota</taxon>
        <taxon>Alphaproteobacteria</taxon>
        <taxon>Hyphomicrobiales</taxon>
        <taxon>Rhizobiaceae</taxon>
        <taxon>Sinorhizobium/Ensifer group</taxon>
        <taxon>Sinorhizobium</taxon>
    </lineage>
</organism>
<dbReference type="InterPro" id="IPR038522">
    <property type="entry name" value="T4/T6SS_DotU_sf"/>
</dbReference>
<protein>
    <submittedName>
        <fullName evidence="5">IcmF-related protein</fullName>
    </submittedName>
</protein>
<dbReference type="InterPro" id="IPR010623">
    <property type="entry name" value="IcmF_C"/>
</dbReference>
<evidence type="ECO:0000313" key="5">
    <source>
        <dbReference type="EMBL" id="APG93900.1"/>
    </source>
</evidence>
<evidence type="ECO:0000256" key="2">
    <source>
        <dbReference type="SAM" id="Phobius"/>
    </source>
</evidence>
<feature type="domain" description="Type VI secretion system IcmF C-terminal" evidence="3">
    <location>
        <begin position="750"/>
        <end position="822"/>
    </location>
</feature>
<dbReference type="EMBL" id="CP013110">
    <property type="protein sequence ID" value="APG93900.1"/>
    <property type="molecule type" value="Genomic_DNA"/>
</dbReference>
<keyword evidence="2" id="KW-1133">Transmembrane helix</keyword>
<dbReference type="PANTHER" id="PTHR36153">
    <property type="entry name" value="INNER MEMBRANE PROTEIN-RELATED"/>
    <property type="match status" value="1"/>
</dbReference>
<dbReference type="InterPro" id="IPR009612">
    <property type="entry name" value="IcmF-rel"/>
</dbReference>
<evidence type="ECO:0000259" key="4">
    <source>
        <dbReference type="Pfam" id="PF06761"/>
    </source>
</evidence>
<dbReference type="InterPro" id="IPR053156">
    <property type="entry name" value="T6SS_TssM-like"/>
</dbReference>
<proteinExistence type="predicted"/>
<dbReference type="AlphaFoldDB" id="A0A1L3LUX8"/>
<feature type="region of interest" description="Disordered" evidence="1">
    <location>
        <begin position="1"/>
        <end position="21"/>
    </location>
</feature>
<keyword evidence="2" id="KW-0472">Membrane</keyword>
<evidence type="ECO:0000256" key="1">
    <source>
        <dbReference type="SAM" id="MobiDB-lite"/>
    </source>
</evidence>
<evidence type="ECO:0000259" key="3">
    <source>
        <dbReference type="Pfam" id="PF06744"/>
    </source>
</evidence>
<accession>A0A1L3LUX8</accession>
<keyword evidence="2" id="KW-0812">Transmembrane</keyword>
<dbReference type="Gene3D" id="1.25.40.590">
    <property type="entry name" value="Type IV / VI secretion system, DotU"/>
    <property type="match status" value="1"/>
</dbReference>
<gene>
    <name evidence="5" type="ORF">SAMCFNEI73_pC0176</name>
</gene>
<name>A0A1L3LUX8_9HYPH</name>
<reference evidence="5 6" key="1">
    <citation type="submission" date="2015-10" db="EMBL/GenBank/DDBJ databases">
        <title>Genomic differences between typical nodule nitrogen-fixing rhizobial strains and those coming from bean seeds.</title>
        <authorList>
            <person name="Peralta H."/>
            <person name="Aguilar-Vera A."/>
            <person name="Diaz R."/>
            <person name="Mora Y."/>
            <person name="Martinez-Batallar G."/>
            <person name="Salazar E."/>
            <person name="Vargas-Lagunas C."/>
            <person name="Encarnacion S."/>
            <person name="Girard L."/>
            <person name="Mora J."/>
        </authorList>
    </citation>
    <scope>NUCLEOTIDE SEQUENCE [LARGE SCALE GENOMIC DNA]</scope>
    <source>
        <strain evidence="5 6">CFNEI 73</strain>
        <plasmid evidence="5 6">C</plasmid>
    </source>
</reference>
<sequence length="845" mass="90539">MGRRGQAVKDHVRSPGQDGMRADVLPALAQPLLALAKRAESEKRPDPNELAATARTLVAAFEIEARRKNVPPDWLLDARDALVTLLDARARNNPALPVRQWERAFSAALPISRSLGSKRLAERAAEAARGGPARRDLARFLGHCDEAVQAAHSAGEKHRTRADRGLVFLGVVCFFAILVAWAAWAEWRFREQLIAQLPDVERVIEAGIAATPAARAAQLDAFAAAVRLVEQNASSSPLGVIHFVESVDPGATARRRYSEAADALAAGPLAEALAVALATEGDANALYDSLRAWSILKGTSDWQPRFLAGWVADRARTFPELAYLAQHVAAMSRAPPAIPSADPETIAQARQFASEGLASERALLELIRAEEAAELPSWSLDEVVPGLDSILIHSSGLAIEREISGLYTESGWDYARSGGAKQAIERASSQAATLLAAEGTTTTEVVMDLLQKRTLEEWSNYLGDLRVRPFSDQPTAVLISGALSASNSPLSALIREAWRQSGGTDRNRSHANQLRVAAALGPAIQFVEQGRMSEISHLFVSLNVALSVLDANAELGKKPLMDAQERANSIVALQQAPLLVVQIVEDVIAQTAAPKEPEATSESVPQERAQQRAQERPQEKPKTPWGSEIGTACQAVVSGRYPFFDGPDADLAAVARIFAPDGSVGSYYRAQLAQLMDTSTTPWRWKPEARLSGYTPESAIFFQRALAVGGAFFGQGATPDVSVTLEALAQRGAATISIGGAHAPVVTSGDAVRLNWPGPSPAQGFEISFDIGTAVEKKSAPGPWGFLRFLDGAHLRPREGGRRFLVDVRGKGARAYLQMSFGSAANPIAARALLRGLTCPLTLQP</sequence>
<keyword evidence="5" id="KW-0614">Plasmid</keyword>
<feature type="domain" description="IcmF-related" evidence="4">
    <location>
        <begin position="250"/>
        <end position="500"/>
    </location>
</feature>
<geneLocation type="plasmid" evidence="5 6">
    <name>C</name>
</geneLocation>
<dbReference type="PANTHER" id="PTHR36153:SF1">
    <property type="entry name" value="TYPE VI SECRETION SYSTEM COMPONENT TSSM1"/>
    <property type="match status" value="1"/>
</dbReference>
<dbReference type="Proteomes" id="UP000182306">
    <property type="component" value="Plasmid C"/>
</dbReference>
<keyword evidence="6" id="KW-1185">Reference proteome</keyword>
<feature type="region of interest" description="Disordered" evidence="1">
    <location>
        <begin position="593"/>
        <end position="627"/>
    </location>
</feature>
<evidence type="ECO:0000313" key="6">
    <source>
        <dbReference type="Proteomes" id="UP000182306"/>
    </source>
</evidence>
<dbReference type="Pfam" id="PF06761">
    <property type="entry name" value="IcmF-related"/>
    <property type="match status" value="1"/>
</dbReference>